<evidence type="ECO:0000256" key="2">
    <source>
        <dbReference type="ARBA" id="ARBA00022737"/>
    </source>
</evidence>
<dbReference type="AlphaFoldDB" id="A0A9N9ANT7"/>
<feature type="coiled-coil region" evidence="3">
    <location>
        <begin position="623"/>
        <end position="650"/>
    </location>
</feature>
<comment type="caution">
    <text evidence="5">The sequence shown here is derived from an EMBL/GenBank/DDBJ whole genome shotgun (WGS) entry which is preliminary data.</text>
</comment>
<organism evidence="5 6">
    <name type="scientific">Ambispora gerdemannii</name>
    <dbReference type="NCBI Taxonomy" id="144530"/>
    <lineage>
        <taxon>Eukaryota</taxon>
        <taxon>Fungi</taxon>
        <taxon>Fungi incertae sedis</taxon>
        <taxon>Mucoromycota</taxon>
        <taxon>Glomeromycotina</taxon>
        <taxon>Glomeromycetes</taxon>
        <taxon>Archaeosporales</taxon>
        <taxon>Ambisporaceae</taxon>
        <taxon>Ambispora</taxon>
    </lineage>
</organism>
<dbReference type="PANTHER" id="PTHR47566:SF1">
    <property type="entry name" value="PROTEIN NUD1"/>
    <property type="match status" value="1"/>
</dbReference>
<dbReference type="SMART" id="SM00369">
    <property type="entry name" value="LRR_TYP"/>
    <property type="match status" value="4"/>
</dbReference>
<evidence type="ECO:0000256" key="3">
    <source>
        <dbReference type="SAM" id="Coils"/>
    </source>
</evidence>
<evidence type="ECO:0000313" key="5">
    <source>
        <dbReference type="EMBL" id="CAG8537437.1"/>
    </source>
</evidence>
<dbReference type="SMART" id="SM00365">
    <property type="entry name" value="LRR_SD22"/>
    <property type="match status" value="4"/>
</dbReference>
<gene>
    <name evidence="5" type="ORF">AGERDE_LOCUS6015</name>
</gene>
<dbReference type="GO" id="GO:0031028">
    <property type="term" value="P:septation initiation signaling"/>
    <property type="evidence" value="ECO:0007669"/>
    <property type="project" value="TreeGrafter"/>
</dbReference>
<dbReference type="GO" id="GO:0061499">
    <property type="term" value="C:outer plaque of mitotic spindle pole body"/>
    <property type="evidence" value="ECO:0007669"/>
    <property type="project" value="TreeGrafter"/>
</dbReference>
<dbReference type="PROSITE" id="PS51450">
    <property type="entry name" value="LRR"/>
    <property type="match status" value="3"/>
</dbReference>
<dbReference type="InterPro" id="IPR003591">
    <property type="entry name" value="Leu-rich_rpt_typical-subtyp"/>
</dbReference>
<reference evidence="5" key="1">
    <citation type="submission" date="2021-06" db="EMBL/GenBank/DDBJ databases">
        <authorList>
            <person name="Kallberg Y."/>
            <person name="Tangrot J."/>
            <person name="Rosling A."/>
        </authorList>
    </citation>
    <scope>NUCLEOTIDE SEQUENCE</scope>
    <source>
        <strain evidence="5">MT106</strain>
    </source>
</reference>
<evidence type="ECO:0000256" key="4">
    <source>
        <dbReference type="SAM" id="MobiDB-lite"/>
    </source>
</evidence>
<evidence type="ECO:0000313" key="6">
    <source>
        <dbReference type="Proteomes" id="UP000789831"/>
    </source>
</evidence>
<keyword evidence="3" id="KW-0175">Coiled coil</keyword>
<dbReference type="SUPFAM" id="SSF52058">
    <property type="entry name" value="L domain-like"/>
    <property type="match status" value="1"/>
</dbReference>
<dbReference type="PANTHER" id="PTHR47566">
    <property type="match status" value="1"/>
</dbReference>
<keyword evidence="6" id="KW-1185">Reference proteome</keyword>
<dbReference type="InterPro" id="IPR032675">
    <property type="entry name" value="LRR_dom_sf"/>
</dbReference>
<dbReference type="GO" id="GO:1902412">
    <property type="term" value="P:regulation of mitotic cytokinesis"/>
    <property type="evidence" value="ECO:0007669"/>
    <property type="project" value="TreeGrafter"/>
</dbReference>
<dbReference type="Proteomes" id="UP000789831">
    <property type="component" value="Unassembled WGS sequence"/>
</dbReference>
<dbReference type="EMBL" id="CAJVPL010000884">
    <property type="protein sequence ID" value="CAG8537437.1"/>
    <property type="molecule type" value="Genomic_DNA"/>
</dbReference>
<sequence>MNVSVPLKLSMSVICPWPDIWPWCGTPDCNLICAFFGTRSAYTYDDKYEGIILKTETNESAEESEEKFCYSSQPVVPNSKQQLKQDEIIQDSQKNVSNTKECQLNNHKSTQIPEKVTQPETSKANSQVHPKILQSDTCTTNRERNLKGNHKAAQVSLKVLQSETLKANYEKEVKDIRKSAQNPSKISQPKIFTLKHGNDVKENHFQKIPIEHNSKKDEETTKDTIIIKKDKENFYILDDTTENDIVLHEHDSHHMIAQRTTFPALDNIFARKRIMPLKSFANKEVQAGTGLFETHNLACQTSFSRHVSSVIINPDSHTGDEFVPEAINGMQTERKIIANSNVQTSIVSNKSVGEILNLVNQIKEDSIAKPQETSNTIPELCETNEVGLDDYFKESVADIESEDSSIENDNDENLIERQNEENNEIKEDEFSNREPIVENSSYAISPTGNLENDTSKTQNSNEAIENDQSMVSKHQVIEDNAQEDINVKRLTMVTFAPTANYTSENDNILGDGSVQSIEADLYHGENNEDSIHLMEKWISVALCKQYPNPKDWEYIVDCDLSEKGLESVYSLSNFMPKLETISLNNNNLEYLHGLPSVLTTLKVASNKLTCMTDFRHLPNLQYLDISDNLIEDLNENLDLSENDIEEINGLHSLKTLKSLDLEQNNIRLFNPSQIMNALVCLKIGRNQLVELNVKRMPNLRALVLDHNKLKEIKNSEMLARIATFSARNQKRDDKININFKHIRGVENLYLTGNPLTKLETMTEFFKLDLIELSKVGLKELPEKFYEMCPGVSYINLNYNYLTNIRPLRRLAHLKQLTVICNELSNYEMVLEVTKRLSTLKYCDLRCNPFTMKFYPSLESLLIAYESRRHIWDITETKKYQKEWDIRDKEFRENIPDDIFVKRNIYRFSIIRRCPHMIRLDGSNVEESERIEGEKWYRRLPVELPIIY</sequence>
<keyword evidence="1" id="KW-0433">Leucine-rich repeat</keyword>
<feature type="region of interest" description="Disordered" evidence="4">
    <location>
        <begin position="108"/>
        <end position="130"/>
    </location>
</feature>
<dbReference type="GO" id="GO:0035591">
    <property type="term" value="F:signaling adaptor activity"/>
    <property type="evidence" value="ECO:0007669"/>
    <property type="project" value="TreeGrafter"/>
</dbReference>
<dbReference type="InterPro" id="IPR052574">
    <property type="entry name" value="CDIRP"/>
</dbReference>
<evidence type="ECO:0000256" key="1">
    <source>
        <dbReference type="ARBA" id="ARBA00022614"/>
    </source>
</evidence>
<dbReference type="InterPro" id="IPR001611">
    <property type="entry name" value="Leu-rich_rpt"/>
</dbReference>
<dbReference type="OrthoDB" id="7451790at2759"/>
<accession>A0A9N9ANT7</accession>
<name>A0A9N9ANT7_9GLOM</name>
<protein>
    <submittedName>
        <fullName evidence="5">280_t:CDS:1</fullName>
    </submittedName>
</protein>
<proteinExistence type="predicted"/>
<keyword evidence="2" id="KW-0677">Repeat</keyword>
<dbReference type="Gene3D" id="3.80.10.10">
    <property type="entry name" value="Ribonuclease Inhibitor"/>
    <property type="match status" value="3"/>
</dbReference>